<dbReference type="Pfam" id="PF12838">
    <property type="entry name" value="Fer4_7"/>
    <property type="match status" value="1"/>
</dbReference>
<comment type="similarity">
    <text evidence="1 9">Belongs to the pyruvate:ferredoxin/flavodoxin oxidoreductase family.</text>
</comment>
<dbReference type="SUPFAM" id="SSF54862">
    <property type="entry name" value="4Fe-4S ferredoxins"/>
    <property type="match status" value="1"/>
</dbReference>
<evidence type="ECO:0000256" key="5">
    <source>
        <dbReference type="ARBA" id="ARBA00022982"/>
    </source>
</evidence>
<evidence type="ECO:0000256" key="7">
    <source>
        <dbReference type="ARBA" id="ARBA00023004"/>
    </source>
</evidence>
<dbReference type="PANTHER" id="PTHR32154">
    <property type="entry name" value="PYRUVATE-FLAVODOXIN OXIDOREDUCTASE-RELATED"/>
    <property type="match status" value="1"/>
</dbReference>
<dbReference type="GO" id="GO:0051539">
    <property type="term" value="F:4 iron, 4 sulfur cluster binding"/>
    <property type="evidence" value="ECO:0007669"/>
    <property type="project" value="UniProtKB-KW"/>
</dbReference>
<dbReference type="GO" id="GO:0006979">
    <property type="term" value="P:response to oxidative stress"/>
    <property type="evidence" value="ECO:0007669"/>
    <property type="project" value="TreeGrafter"/>
</dbReference>
<feature type="binding site" evidence="10">
    <location>
        <position position="114"/>
    </location>
    <ligand>
        <name>pyruvate</name>
        <dbReference type="ChEBI" id="CHEBI:15361"/>
    </ligand>
</feature>
<dbReference type="Gene3D" id="4.10.780.10">
    <property type="entry name" value="Pyruvate-flavodoxin oxidoreductase, EKR domain"/>
    <property type="match status" value="1"/>
</dbReference>
<dbReference type="Pfam" id="PF17147">
    <property type="entry name" value="PFOR_II"/>
    <property type="match status" value="1"/>
</dbReference>
<keyword evidence="2 9" id="KW-0813">Transport</keyword>
<dbReference type="PROSITE" id="PS51379">
    <property type="entry name" value="4FE4S_FER_2"/>
    <property type="match status" value="2"/>
</dbReference>
<organism evidence="14 15">
    <name type="scientific">Candidatus Promineifilum breve</name>
    <dbReference type="NCBI Taxonomy" id="1806508"/>
    <lineage>
        <taxon>Bacteria</taxon>
        <taxon>Bacillati</taxon>
        <taxon>Chloroflexota</taxon>
        <taxon>Ardenticatenia</taxon>
        <taxon>Candidatus Promineifilales</taxon>
        <taxon>Candidatus Promineifilaceae</taxon>
        <taxon>Candidatus Promineifilum</taxon>
    </lineage>
</organism>
<dbReference type="Pfam" id="PF10371">
    <property type="entry name" value="EKR"/>
    <property type="match status" value="1"/>
</dbReference>
<dbReference type="Gene3D" id="3.30.70.20">
    <property type="match status" value="1"/>
</dbReference>
<feature type="binding site" evidence="12">
    <location>
        <position position="836"/>
    </location>
    <ligand>
        <name>[4Fe-4S] cluster</name>
        <dbReference type="ChEBI" id="CHEBI:49883"/>
        <label>3</label>
    </ligand>
</feature>
<evidence type="ECO:0000256" key="9">
    <source>
        <dbReference type="PIRNR" id="PIRNR000159"/>
    </source>
</evidence>
<dbReference type="FunFam" id="3.40.50.920:FF:000007">
    <property type="entry name" value="Pyruvate:ferredoxin (Flavodoxin) oxidoreductase"/>
    <property type="match status" value="1"/>
</dbReference>
<dbReference type="PIRSF" id="PIRSF000159">
    <property type="entry name" value="NifJ"/>
    <property type="match status" value="1"/>
</dbReference>
<dbReference type="FunFam" id="3.30.70.20:FF:000022">
    <property type="entry name" value="Pyruvate:ferredoxin (Flavodoxin) oxidoreductase"/>
    <property type="match status" value="1"/>
</dbReference>
<dbReference type="Pfam" id="PF01558">
    <property type="entry name" value="POR"/>
    <property type="match status" value="1"/>
</dbReference>
<dbReference type="GO" id="GO:0005506">
    <property type="term" value="F:iron ion binding"/>
    <property type="evidence" value="ECO:0007669"/>
    <property type="project" value="InterPro"/>
</dbReference>
<feature type="binding site" evidence="12">
    <location>
        <position position="758"/>
    </location>
    <ligand>
        <name>[4Fe-4S] cluster</name>
        <dbReference type="ChEBI" id="CHEBI:49883"/>
        <label>2</label>
    </ligand>
</feature>
<gene>
    <name evidence="14" type="ORF">CFX0092_A0454</name>
</gene>
<feature type="binding site" evidence="10">
    <location>
        <position position="861"/>
    </location>
    <ligand>
        <name>thiamine diphosphate</name>
        <dbReference type="ChEBI" id="CHEBI:58937"/>
    </ligand>
</feature>
<evidence type="ECO:0000256" key="4">
    <source>
        <dbReference type="ARBA" id="ARBA00022723"/>
    </source>
</evidence>
<feature type="binding site" evidence="10">
    <location>
        <begin position="993"/>
        <end position="996"/>
    </location>
    <ligand>
        <name>thiamine diphosphate</name>
        <dbReference type="ChEBI" id="CHEBI:58937"/>
    </ligand>
</feature>
<evidence type="ECO:0000256" key="11">
    <source>
        <dbReference type="PIRSR" id="PIRSR000159-2"/>
    </source>
</evidence>
<dbReference type="InterPro" id="IPR033412">
    <property type="entry name" value="PFOR_II"/>
</dbReference>
<dbReference type="FunFam" id="3.40.920.10:FF:000001">
    <property type="entry name" value="Pyruvate:ferredoxin (Flavodoxin) oxidoreductase"/>
    <property type="match status" value="1"/>
</dbReference>
<dbReference type="SUPFAM" id="SSF52922">
    <property type="entry name" value="TK C-terminal domain-like"/>
    <property type="match status" value="1"/>
</dbReference>
<dbReference type="EC" id="1.2.7.-" evidence="14"/>
<feature type="domain" description="4Fe-4S ferredoxin-type" evidence="13">
    <location>
        <begin position="749"/>
        <end position="778"/>
    </location>
</feature>
<feature type="binding site" evidence="12">
    <location>
        <position position="712"/>
    </location>
    <ligand>
        <name>[4Fe-4S] cluster</name>
        <dbReference type="ChEBI" id="CHEBI:49883"/>
        <label>2</label>
    </ligand>
</feature>
<keyword evidence="5 9" id="KW-0249">Electron transport</keyword>
<dbReference type="InterPro" id="IPR050722">
    <property type="entry name" value="Pyruvate:ferred/Flavod_OxRd"/>
</dbReference>
<feature type="binding site" evidence="10">
    <location>
        <position position="64"/>
    </location>
    <ligand>
        <name>thiamine diphosphate</name>
        <dbReference type="ChEBI" id="CHEBI:58937"/>
    </ligand>
</feature>
<feature type="binding site" evidence="10">
    <location>
        <position position="838"/>
    </location>
    <ligand>
        <name>thiamine diphosphate</name>
        <dbReference type="ChEBI" id="CHEBI:58937"/>
    </ligand>
</feature>
<name>A0A160T1G6_9CHLR</name>
<evidence type="ECO:0000256" key="2">
    <source>
        <dbReference type="ARBA" id="ARBA00022448"/>
    </source>
</evidence>
<dbReference type="PROSITE" id="PS00198">
    <property type="entry name" value="4FE4S_FER_1"/>
    <property type="match status" value="2"/>
</dbReference>
<evidence type="ECO:0000259" key="13">
    <source>
        <dbReference type="PROSITE" id="PS51379"/>
    </source>
</evidence>
<dbReference type="InterPro" id="IPR009014">
    <property type="entry name" value="Transketo_C/PFOR_II"/>
</dbReference>
<keyword evidence="14" id="KW-0670">Pyruvate</keyword>
<dbReference type="InterPro" id="IPR011766">
    <property type="entry name" value="TPP_enzyme_TPP-bd"/>
</dbReference>
<protein>
    <submittedName>
        <fullName evidence="14">Pyruvate-flavodoxin oxidoreductase (NifJ)</fullName>
        <ecNumber evidence="14">1.2.7.-</ecNumber>
    </submittedName>
</protein>
<evidence type="ECO:0000256" key="3">
    <source>
        <dbReference type="ARBA" id="ARBA00022485"/>
    </source>
</evidence>
<dbReference type="InterPro" id="IPR019752">
    <property type="entry name" value="Pyrv/ketoisovalerate_OxRed_cat"/>
</dbReference>
<dbReference type="RefSeq" id="WP_095041960.1">
    <property type="nucleotide sequence ID" value="NZ_LN890655.1"/>
</dbReference>
<evidence type="ECO:0000256" key="12">
    <source>
        <dbReference type="PIRSR" id="PIRSR000159-50"/>
    </source>
</evidence>
<dbReference type="InterPro" id="IPR002880">
    <property type="entry name" value="Pyrv_Fd/Flavodoxin_OxRdtase_N"/>
</dbReference>
<keyword evidence="7 12" id="KW-0408">Iron</keyword>
<feature type="site" description="Important for catalytic activity" evidence="11">
    <location>
        <position position="1027"/>
    </location>
</feature>
<dbReference type="AlphaFoldDB" id="A0A160T1G6"/>
<sequence length="1222" mass="133552">MTTNMITIDANEATAGVAHKVNEVIAIYPITPSSGMGELADQYSAHGDTNIWGAVPLVIEMQSEGGAAGAVHGALQTGALTTTFTASQGLLLMIPNMFKIAGELTATTFHVAARSLAAQGLSIFGDHSDVMAARNTGFALLCSNSVQEAMDFALIAHAATLKARVPFIHFFDGFRTSHEINKIMPIEEAVMRAMINDDLVRAHRDRALSPDKPVMRGTAQNPDVYFQARETVNPFYAACSGIVQQTMDELAAHTGRAYRLFDYVGAPDAERVIVMMGSGAEAAEETVNYLTERGEKVGLVKVRLYRPFDMAACVAALPATTRSIAILDRCKEPGSAGEPLYLDVVSALVEHVAAGNAPFAVMPRVIGGRYGLSSKEFTPAMVRAVYEELGKPVMKNHFTVGIDDDVSHTSLTFDDTFSTESDDVVRAIFFGLGSDGTVGANKNSIKIIGENTPNYAQGYFVLDSKKSGSVTVSHLRFGPRPIHSTYLISRANFVACHQFGFLERFDMLKLAQPGATFLLNSPYGPDEVWDYLPQEVQKGIIEKNLHFYVVDALAVADQTNMGRRINTVMQTCFFALIEGATSIPLLSRERAIAEIKEAIAKTYGKRGESVVEQNYAAVDASLSHLYEVKIPAQVTSGFTRPAVVPAHAPQFIQTVTAPMMAGLGDLLPVSALPVDGTYPTGTTQWEKRNIATEVPLWDPDICIQCGKCALVCPHAVIRLKIYDSAEVRGAPEGFLSTPARFKEYKDQLYTLQVSAEDCTGCSLCYEVCPVKNKRQPKFKAINMVDYTPAVREKERANWAFFQQLPNVDRVDLPLHQVKYNQLLEPLFEFSGACAGCGETPYLKLITQLYGDRMLVANATGCSSIYGGNLPTTPWAKNADGRGPAWSNSLFEDNAEFGLGMRVALDQRLDAATNALRALREVLGGELVDEVLYSDQITEADILHQRRRVQLLRERVQWLVNSNDKQNVALKPALSDLLSKIDVLVKKSVWIVGGDGWAYDIGYGGLDHVLASGRNVNILVLDTEVYSNTGGQMSKSTPRGAVAKFAAAGKPLPKKDLGMLAMTYGNVYVARVAFGANDRQTIQALMEAEAYDGPSLVIAYSHCIAHGYDMKFGLEQQQAAVDSGHWILYRYNPDLAHPPAVATNGHEPQPGRNPFQLDSKAPTLPLEKYIYREGRYRMLQQSNPEAAERLLTLAKADVAQRWETYHKLALEHEAVTAKPVAEN</sequence>
<evidence type="ECO:0000256" key="6">
    <source>
        <dbReference type="ARBA" id="ARBA00023002"/>
    </source>
</evidence>
<dbReference type="CDD" id="cd03377">
    <property type="entry name" value="TPP_PFOR_PNO"/>
    <property type="match status" value="1"/>
</dbReference>
<keyword evidence="4 12" id="KW-0479">Metal-binding</keyword>
<feature type="site" description="Important for catalytic activity" evidence="11">
    <location>
        <position position="64"/>
    </location>
</feature>
<evidence type="ECO:0000313" key="14">
    <source>
        <dbReference type="EMBL" id="CUS02335.2"/>
    </source>
</evidence>
<dbReference type="Gene3D" id="3.40.920.10">
    <property type="entry name" value="Pyruvate-ferredoxin oxidoreductase, PFOR, domain III"/>
    <property type="match status" value="1"/>
</dbReference>
<evidence type="ECO:0000313" key="15">
    <source>
        <dbReference type="Proteomes" id="UP000215027"/>
    </source>
</evidence>
<feature type="binding site" evidence="12">
    <location>
        <position position="708"/>
    </location>
    <ligand>
        <name>[4Fe-4S] cluster</name>
        <dbReference type="ChEBI" id="CHEBI:49883"/>
        <label>1</label>
    </ligand>
</feature>
<keyword evidence="6 9" id="KW-0560">Oxidoreductase</keyword>
<keyword evidence="3 12" id="KW-0004">4Fe-4S</keyword>
<dbReference type="SUPFAM" id="SSF53323">
    <property type="entry name" value="Pyruvate-ferredoxin oxidoreductase, PFOR, domain III"/>
    <property type="match status" value="1"/>
</dbReference>
<dbReference type="NCBIfam" id="TIGR02176">
    <property type="entry name" value="pyruv_ox_red"/>
    <property type="match status" value="1"/>
</dbReference>
<dbReference type="KEGG" id="pbf:CFX0092_A0454"/>
<dbReference type="SMART" id="SM00890">
    <property type="entry name" value="EKR"/>
    <property type="match status" value="1"/>
</dbReference>
<dbReference type="InterPro" id="IPR019456">
    <property type="entry name" value="Pyrv-flavodox_OxRtase_EKR"/>
</dbReference>
<dbReference type="FunFam" id="3.40.50.970:FF:000041">
    <property type="entry name" value="Pyruvate:ferredoxin (Flavodoxin) oxidoreductase"/>
    <property type="match status" value="1"/>
</dbReference>
<feature type="binding site" evidence="12">
    <location>
        <position position="768"/>
    </location>
    <ligand>
        <name>[4Fe-4S] cluster</name>
        <dbReference type="ChEBI" id="CHEBI:49883"/>
        <label>1</label>
    </ligand>
</feature>
<feature type="binding site" evidence="12">
    <location>
        <position position="702"/>
    </location>
    <ligand>
        <name>[4Fe-4S] cluster</name>
        <dbReference type="ChEBI" id="CHEBI:49883"/>
        <label>1</label>
    </ligand>
</feature>
<dbReference type="InterPro" id="IPR002869">
    <property type="entry name" value="Pyrv_flavodox_OxRed_cen"/>
</dbReference>
<reference evidence="14" key="1">
    <citation type="submission" date="2016-01" db="EMBL/GenBank/DDBJ databases">
        <authorList>
            <person name="Mcilroy J.S."/>
            <person name="Karst M S."/>
            <person name="Albertsen M."/>
        </authorList>
    </citation>
    <scope>NUCLEOTIDE SEQUENCE</scope>
    <source>
        <strain evidence="14">Cfx-K</strain>
    </source>
</reference>
<dbReference type="GO" id="GO:0030976">
    <property type="term" value="F:thiamine pyrophosphate binding"/>
    <property type="evidence" value="ECO:0007669"/>
    <property type="project" value="InterPro"/>
</dbReference>
<evidence type="ECO:0000256" key="10">
    <source>
        <dbReference type="PIRSR" id="PIRSR000159-1"/>
    </source>
</evidence>
<feature type="binding site" evidence="12">
    <location>
        <position position="1102"/>
    </location>
    <ligand>
        <name>[4Fe-4S] cluster</name>
        <dbReference type="ChEBI" id="CHEBI:49883"/>
        <label>3</label>
    </ligand>
</feature>
<dbReference type="FunFam" id="3.40.50.970:FF:000012">
    <property type="entry name" value="Pyruvate:ferredoxin (Flavodoxin) oxidoreductase"/>
    <property type="match status" value="1"/>
</dbReference>
<dbReference type="Pfam" id="PF02775">
    <property type="entry name" value="TPP_enzyme_C"/>
    <property type="match status" value="1"/>
</dbReference>
<dbReference type="InterPro" id="IPR037112">
    <property type="entry name" value="Pyrv-flavodox_OxR_EKR_sf"/>
</dbReference>
<feature type="binding site" evidence="12">
    <location>
        <position position="761"/>
    </location>
    <ligand>
        <name>[4Fe-4S] cluster</name>
        <dbReference type="ChEBI" id="CHEBI:49883"/>
        <label>2</label>
    </ligand>
</feature>
<dbReference type="Proteomes" id="UP000215027">
    <property type="component" value="Chromosome I"/>
</dbReference>
<dbReference type="InterPro" id="IPR017900">
    <property type="entry name" value="4Fe4S_Fe_S_CS"/>
</dbReference>
<dbReference type="InterPro" id="IPR029061">
    <property type="entry name" value="THDP-binding"/>
</dbReference>
<evidence type="ECO:0000256" key="8">
    <source>
        <dbReference type="ARBA" id="ARBA00023014"/>
    </source>
</evidence>
<accession>A0A160T1G6</accession>
<comment type="cofactor">
    <cofactor evidence="12">
        <name>[4Fe-4S] cluster</name>
        <dbReference type="ChEBI" id="CHEBI:49883"/>
    </cofactor>
    <text evidence="12">Binds 3 [4Fe-4S] clusters per subunit.</text>
</comment>
<feature type="binding site" evidence="12">
    <location>
        <position position="705"/>
    </location>
    <ligand>
        <name>[4Fe-4S] cluster</name>
        <dbReference type="ChEBI" id="CHEBI:49883"/>
        <label>1</label>
    </ligand>
</feature>
<feature type="binding site" evidence="10">
    <location>
        <position position="31"/>
    </location>
    <ligand>
        <name>pyruvate</name>
        <dbReference type="ChEBI" id="CHEBI:15361"/>
    </ligand>
</feature>
<feature type="site" description="Important for catalytic activity" evidence="11">
    <location>
        <position position="114"/>
    </location>
</feature>
<feature type="site" description="Important for catalytic activity" evidence="11">
    <location>
        <position position="31"/>
    </location>
</feature>
<dbReference type="Gene3D" id="3.40.50.920">
    <property type="match status" value="1"/>
</dbReference>
<dbReference type="PANTHER" id="PTHR32154:SF0">
    <property type="entry name" value="PYRUVATE-FLAVODOXIN OXIDOREDUCTASE-RELATED"/>
    <property type="match status" value="1"/>
</dbReference>
<dbReference type="CDD" id="cd07034">
    <property type="entry name" value="TPP_PYR_PFOR_IOR-alpha_like"/>
    <property type="match status" value="1"/>
</dbReference>
<dbReference type="Gene3D" id="3.40.50.970">
    <property type="match status" value="2"/>
</dbReference>
<dbReference type="GO" id="GO:0016903">
    <property type="term" value="F:oxidoreductase activity, acting on the aldehyde or oxo group of donors"/>
    <property type="evidence" value="ECO:0007669"/>
    <property type="project" value="InterPro"/>
</dbReference>
<evidence type="ECO:0000256" key="1">
    <source>
        <dbReference type="ARBA" id="ARBA00009032"/>
    </source>
</evidence>
<keyword evidence="8 12" id="KW-0411">Iron-sulfur</keyword>
<keyword evidence="15" id="KW-1185">Reference proteome</keyword>
<dbReference type="GO" id="GO:0022900">
    <property type="term" value="P:electron transport chain"/>
    <property type="evidence" value="ECO:0007669"/>
    <property type="project" value="InterPro"/>
</dbReference>
<dbReference type="Pfam" id="PF01855">
    <property type="entry name" value="POR_N"/>
    <property type="match status" value="1"/>
</dbReference>
<dbReference type="EMBL" id="LN890655">
    <property type="protein sequence ID" value="CUS02335.2"/>
    <property type="molecule type" value="Genomic_DNA"/>
</dbReference>
<dbReference type="InterPro" id="IPR011895">
    <property type="entry name" value="Pyrv_flavodox_OxRed"/>
</dbReference>
<feature type="binding site" evidence="10">
    <location>
        <begin position="1022"/>
        <end position="1027"/>
    </location>
    <ligand>
        <name>thiamine diphosphate</name>
        <dbReference type="ChEBI" id="CHEBI:58937"/>
    </ligand>
</feature>
<dbReference type="InterPro" id="IPR017896">
    <property type="entry name" value="4Fe4S_Fe-S-bd"/>
</dbReference>
<dbReference type="OrthoDB" id="9794954at2"/>
<dbReference type="SUPFAM" id="SSF52518">
    <property type="entry name" value="Thiamin diphosphate-binding fold (THDP-binding)"/>
    <property type="match status" value="2"/>
</dbReference>
<proteinExistence type="inferred from homology"/>
<feature type="binding site" evidence="12">
    <location>
        <position position="861"/>
    </location>
    <ligand>
        <name>[4Fe-4S] cluster</name>
        <dbReference type="ChEBI" id="CHEBI:49883"/>
        <label>3</label>
    </ligand>
</feature>
<feature type="binding site" evidence="12">
    <location>
        <position position="833"/>
    </location>
    <ligand>
        <name>[4Fe-4S] cluster</name>
        <dbReference type="ChEBI" id="CHEBI:49883"/>
        <label>3</label>
    </ligand>
</feature>
<feature type="binding site" evidence="12">
    <location>
        <position position="764"/>
    </location>
    <ligand>
        <name>[4Fe-4S] cluster</name>
        <dbReference type="ChEBI" id="CHEBI:49883"/>
        <label>2</label>
    </ligand>
</feature>
<feature type="domain" description="4Fe-4S ferredoxin-type" evidence="13">
    <location>
        <begin position="693"/>
        <end position="722"/>
    </location>
</feature>